<feature type="region of interest" description="Disordered" evidence="1">
    <location>
        <begin position="43"/>
        <end position="95"/>
    </location>
</feature>
<gene>
    <name evidence="2 4" type="ORF">BDZ99DRAFT_192033</name>
</gene>
<feature type="region of interest" description="Disordered" evidence="1">
    <location>
        <begin position="1"/>
        <end position="28"/>
    </location>
</feature>
<dbReference type="GeneID" id="54454053"/>
<reference evidence="4" key="2">
    <citation type="submission" date="2020-04" db="EMBL/GenBank/DDBJ databases">
        <authorList>
            <consortium name="NCBI Genome Project"/>
        </authorList>
    </citation>
    <scope>NUCLEOTIDE SEQUENCE</scope>
    <source>
        <strain evidence="4">CBS 304.34</strain>
    </source>
</reference>
<evidence type="ECO:0000256" key="1">
    <source>
        <dbReference type="SAM" id="MobiDB-lite"/>
    </source>
</evidence>
<name>A0A6A6Z2Z9_9PEZI</name>
<dbReference type="AlphaFoldDB" id="A0A6A6Z2Z9"/>
<keyword evidence="3" id="KW-1185">Reference proteome</keyword>
<dbReference type="EMBL" id="MU003694">
    <property type="protein sequence ID" value="KAF2815198.1"/>
    <property type="molecule type" value="Genomic_DNA"/>
</dbReference>
<feature type="compositionally biased region" description="Polar residues" evidence="1">
    <location>
        <begin position="82"/>
        <end position="95"/>
    </location>
</feature>
<protein>
    <submittedName>
        <fullName evidence="2 4">Uncharacterized protein</fullName>
    </submittedName>
</protein>
<feature type="compositionally biased region" description="Polar residues" evidence="1">
    <location>
        <begin position="16"/>
        <end position="28"/>
    </location>
</feature>
<dbReference type="RefSeq" id="XP_033582162.1">
    <property type="nucleotide sequence ID" value="XM_033713160.1"/>
</dbReference>
<sequence length="126" mass="13473">MPPARDPAGCARRSHSTSPTRALSTAQMFSRGSATRALICPVLTRSNGRARKPPITHPRPPPNGLNKQPPYHTTAPPAPCEPNTTLLDSPAGSTASTPLYLLATAHIARARSGVVWDDSLYRASRR</sequence>
<reference evidence="4" key="3">
    <citation type="submission" date="2025-04" db="UniProtKB">
        <authorList>
            <consortium name="RefSeq"/>
        </authorList>
    </citation>
    <scope>IDENTIFICATION</scope>
    <source>
        <strain evidence="4">CBS 304.34</strain>
    </source>
</reference>
<accession>A0A6A6Z2Z9</accession>
<organism evidence="2">
    <name type="scientific">Mytilinidion resinicola</name>
    <dbReference type="NCBI Taxonomy" id="574789"/>
    <lineage>
        <taxon>Eukaryota</taxon>
        <taxon>Fungi</taxon>
        <taxon>Dikarya</taxon>
        <taxon>Ascomycota</taxon>
        <taxon>Pezizomycotina</taxon>
        <taxon>Dothideomycetes</taxon>
        <taxon>Pleosporomycetidae</taxon>
        <taxon>Mytilinidiales</taxon>
        <taxon>Mytilinidiaceae</taxon>
        <taxon>Mytilinidion</taxon>
    </lineage>
</organism>
<evidence type="ECO:0000313" key="3">
    <source>
        <dbReference type="Proteomes" id="UP000504636"/>
    </source>
</evidence>
<reference evidence="2 4" key="1">
    <citation type="journal article" date="2020" name="Stud. Mycol.">
        <title>101 Dothideomycetes genomes: a test case for predicting lifestyles and emergence of pathogens.</title>
        <authorList>
            <person name="Haridas S."/>
            <person name="Albert R."/>
            <person name="Binder M."/>
            <person name="Bloem J."/>
            <person name="Labutti K."/>
            <person name="Salamov A."/>
            <person name="Andreopoulos B."/>
            <person name="Baker S."/>
            <person name="Barry K."/>
            <person name="Bills G."/>
            <person name="Bluhm B."/>
            <person name="Cannon C."/>
            <person name="Castanera R."/>
            <person name="Culley D."/>
            <person name="Daum C."/>
            <person name="Ezra D."/>
            <person name="Gonzalez J."/>
            <person name="Henrissat B."/>
            <person name="Kuo A."/>
            <person name="Liang C."/>
            <person name="Lipzen A."/>
            <person name="Lutzoni F."/>
            <person name="Magnuson J."/>
            <person name="Mondo S."/>
            <person name="Nolan M."/>
            <person name="Ohm R."/>
            <person name="Pangilinan J."/>
            <person name="Park H.-J."/>
            <person name="Ramirez L."/>
            <person name="Alfaro M."/>
            <person name="Sun H."/>
            <person name="Tritt A."/>
            <person name="Yoshinaga Y."/>
            <person name="Zwiers L.-H."/>
            <person name="Turgeon B."/>
            <person name="Goodwin S."/>
            <person name="Spatafora J."/>
            <person name="Crous P."/>
            <person name="Grigoriev I."/>
        </authorList>
    </citation>
    <scope>NUCLEOTIDE SEQUENCE</scope>
    <source>
        <strain evidence="2 4">CBS 304.34</strain>
    </source>
</reference>
<evidence type="ECO:0000313" key="4">
    <source>
        <dbReference type="RefSeq" id="XP_033582162.1"/>
    </source>
</evidence>
<evidence type="ECO:0000313" key="2">
    <source>
        <dbReference type="EMBL" id="KAF2815198.1"/>
    </source>
</evidence>
<dbReference type="Proteomes" id="UP000504636">
    <property type="component" value="Unplaced"/>
</dbReference>
<proteinExistence type="predicted"/>